<evidence type="ECO:0000256" key="1">
    <source>
        <dbReference type="ARBA" id="ARBA00023157"/>
    </source>
</evidence>
<accession>A0AAE1BJQ6</accession>
<dbReference type="Pfam" id="PF08205">
    <property type="entry name" value="C2-set_2"/>
    <property type="match status" value="1"/>
</dbReference>
<evidence type="ECO:0000259" key="3">
    <source>
        <dbReference type="PROSITE" id="PS50835"/>
    </source>
</evidence>
<name>A0AAE1BJQ6_PETCI</name>
<dbReference type="InterPro" id="IPR007110">
    <property type="entry name" value="Ig-like_dom"/>
</dbReference>
<feature type="compositionally biased region" description="Basic residues" evidence="2">
    <location>
        <begin position="95"/>
        <end position="106"/>
    </location>
</feature>
<dbReference type="PANTHER" id="PTHR21261:SF15">
    <property type="entry name" value="BEATEN PATH IIIA, ISOFORM D-RELATED"/>
    <property type="match status" value="1"/>
</dbReference>
<dbReference type="InterPro" id="IPR036179">
    <property type="entry name" value="Ig-like_dom_sf"/>
</dbReference>
<organism evidence="4 5">
    <name type="scientific">Petrolisthes cinctipes</name>
    <name type="common">Flat porcelain crab</name>
    <dbReference type="NCBI Taxonomy" id="88211"/>
    <lineage>
        <taxon>Eukaryota</taxon>
        <taxon>Metazoa</taxon>
        <taxon>Ecdysozoa</taxon>
        <taxon>Arthropoda</taxon>
        <taxon>Crustacea</taxon>
        <taxon>Multicrustacea</taxon>
        <taxon>Malacostraca</taxon>
        <taxon>Eumalacostraca</taxon>
        <taxon>Eucarida</taxon>
        <taxon>Decapoda</taxon>
        <taxon>Pleocyemata</taxon>
        <taxon>Anomura</taxon>
        <taxon>Galatheoidea</taxon>
        <taxon>Porcellanidae</taxon>
        <taxon>Petrolisthes</taxon>
    </lineage>
</organism>
<keyword evidence="5" id="KW-1185">Reference proteome</keyword>
<dbReference type="InterPro" id="IPR013162">
    <property type="entry name" value="CD80_C2-set"/>
</dbReference>
<feature type="domain" description="Ig-like" evidence="3">
    <location>
        <begin position="11"/>
        <end position="47"/>
    </location>
</feature>
<feature type="region of interest" description="Disordered" evidence="2">
    <location>
        <begin position="87"/>
        <end position="106"/>
    </location>
</feature>
<dbReference type="Proteomes" id="UP001286313">
    <property type="component" value="Unassembled WGS sequence"/>
</dbReference>
<evidence type="ECO:0000313" key="4">
    <source>
        <dbReference type="EMBL" id="KAK3850809.1"/>
    </source>
</evidence>
<gene>
    <name evidence="4" type="ORF">Pcinc_042509</name>
</gene>
<comment type="caution">
    <text evidence="4">The sequence shown here is derived from an EMBL/GenBank/DDBJ whole genome shotgun (WGS) entry which is preliminary data.</text>
</comment>
<dbReference type="Gene3D" id="2.60.40.10">
    <property type="entry name" value="Immunoglobulins"/>
    <property type="match status" value="1"/>
</dbReference>
<dbReference type="EMBL" id="JAWQEG010008189">
    <property type="protein sequence ID" value="KAK3850809.1"/>
    <property type="molecule type" value="Genomic_DNA"/>
</dbReference>
<dbReference type="AlphaFoldDB" id="A0AAE1BJQ6"/>
<proteinExistence type="predicted"/>
<reference evidence="4" key="1">
    <citation type="submission" date="2023-10" db="EMBL/GenBank/DDBJ databases">
        <title>Genome assemblies of two species of porcelain crab, Petrolisthes cinctipes and Petrolisthes manimaculis (Anomura: Porcellanidae).</title>
        <authorList>
            <person name="Angst P."/>
        </authorList>
    </citation>
    <scope>NUCLEOTIDE SEQUENCE</scope>
    <source>
        <strain evidence="4">PB745_01</strain>
        <tissue evidence="4">Gill</tissue>
    </source>
</reference>
<sequence>MLVVVKPDKDPSITGGQTKYHAGDQVKVNCTSERSRPAASLEWYINGEKVKTESDKLIQYTPVNDSDGLETSRLGLRFTARPQTLPRWTPASQMYRHHRRSVPHGD</sequence>
<keyword evidence="1" id="KW-1015">Disulfide bond</keyword>
<evidence type="ECO:0000313" key="5">
    <source>
        <dbReference type="Proteomes" id="UP001286313"/>
    </source>
</evidence>
<evidence type="ECO:0000256" key="2">
    <source>
        <dbReference type="SAM" id="MobiDB-lite"/>
    </source>
</evidence>
<dbReference type="SUPFAM" id="SSF48726">
    <property type="entry name" value="Immunoglobulin"/>
    <property type="match status" value="1"/>
</dbReference>
<dbReference type="InterPro" id="IPR013783">
    <property type="entry name" value="Ig-like_fold"/>
</dbReference>
<dbReference type="PROSITE" id="PS50835">
    <property type="entry name" value="IG_LIKE"/>
    <property type="match status" value="1"/>
</dbReference>
<protein>
    <recommendedName>
        <fullName evidence="3">Ig-like domain-containing protein</fullName>
    </recommendedName>
</protein>
<dbReference type="PANTHER" id="PTHR21261">
    <property type="entry name" value="BEAT PROTEIN"/>
    <property type="match status" value="1"/>
</dbReference>